<dbReference type="Proteomes" id="UP001428817">
    <property type="component" value="Unassembled WGS sequence"/>
</dbReference>
<evidence type="ECO:0000313" key="2">
    <source>
        <dbReference type="EMBL" id="GAA5144564.1"/>
    </source>
</evidence>
<feature type="transmembrane region" description="Helical" evidence="1">
    <location>
        <begin position="54"/>
        <end position="76"/>
    </location>
</feature>
<accession>A0ABP9PCW4</accession>
<protein>
    <recommendedName>
        <fullName evidence="4">SdpI/YhfL family protein</fullName>
    </recommendedName>
</protein>
<evidence type="ECO:0000313" key="3">
    <source>
        <dbReference type="Proteomes" id="UP001428817"/>
    </source>
</evidence>
<dbReference type="Pfam" id="PF13630">
    <property type="entry name" value="SdpI"/>
    <property type="match status" value="1"/>
</dbReference>
<comment type="caution">
    <text evidence="2">The sequence shown here is derived from an EMBL/GenBank/DDBJ whole genome shotgun (WGS) entry which is preliminary data.</text>
</comment>
<gene>
    <name evidence="2" type="ORF">GCM10023321_01160</name>
</gene>
<keyword evidence="1" id="KW-0812">Transmembrane</keyword>
<organism evidence="2 3">
    <name type="scientific">Pseudonocardia eucalypti</name>
    <dbReference type="NCBI Taxonomy" id="648755"/>
    <lineage>
        <taxon>Bacteria</taxon>
        <taxon>Bacillati</taxon>
        <taxon>Actinomycetota</taxon>
        <taxon>Actinomycetes</taxon>
        <taxon>Pseudonocardiales</taxon>
        <taxon>Pseudonocardiaceae</taxon>
        <taxon>Pseudonocardia</taxon>
    </lineage>
</organism>
<dbReference type="EMBL" id="BAABJP010000001">
    <property type="protein sequence ID" value="GAA5144564.1"/>
    <property type="molecule type" value="Genomic_DNA"/>
</dbReference>
<keyword evidence="1" id="KW-0472">Membrane</keyword>
<sequence>MLSVIAGLLVLSGMPLVVVGWLGRRRRLPRNRFAGVRTPATMRDQETFAVGNQVGAPFCLAAAAVAVLGGSGALFAPSAVSGWPLVVIGGIGVIALTVTAGLLGDRAAARVPEPERFTGCGGSCACCDLAARNACAGQPEA</sequence>
<feature type="transmembrane region" description="Helical" evidence="1">
    <location>
        <begin position="6"/>
        <end position="23"/>
    </location>
</feature>
<reference evidence="3" key="1">
    <citation type="journal article" date="2019" name="Int. J. Syst. Evol. Microbiol.">
        <title>The Global Catalogue of Microorganisms (GCM) 10K type strain sequencing project: providing services to taxonomists for standard genome sequencing and annotation.</title>
        <authorList>
            <consortium name="The Broad Institute Genomics Platform"/>
            <consortium name="The Broad Institute Genome Sequencing Center for Infectious Disease"/>
            <person name="Wu L."/>
            <person name="Ma J."/>
        </authorList>
    </citation>
    <scope>NUCLEOTIDE SEQUENCE [LARGE SCALE GENOMIC DNA]</scope>
    <source>
        <strain evidence="3">JCM 18303</strain>
    </source>
</reference>
<feature type="transmembrane region" description="Helical" evidence="1">
    <location>
        <begin position="82"/>
        <end position="103"/>
    </location>
</feature>
<keyword evidence="1" id="KW-1133">Transmembrane helix</keyword>
<name>A0ABP9PCW4_9PSEU</name>
<proteinExistence type="predicted"/>
<dbReference type="InterPro" id="IPR025962">
    <property type="entry name" value="SdpI/YhfL"/>
</dbReference>
<evidence type="ECO:0008006" key="4">
    <source>
        <dbReference type="Google" id="ProtNLM"/>
    </source>
</evidence>
<keyword evidence="3" id="KW-1185">Reference proteome</keyword>
<evidence type="ECO:0000256" key="1">
    <source>
        <dbReference type="SAM" id="Phobius"/>
    </source>
</evidence>